<sequence length="578" mass="64237">HLSTSVLHTPLLAQNSMELSQWQDGRQALQPAAELHDYQRVQRFCMSASATLALLLAARGIVSQVFDTGELNPEPLSVSPTPSTRLETPVALPWPAPVVSSAPSQVQALHQLPLVQGCRNCCSEDDRNAPCLDVESCAAAGPAKGHYAMALSHWGRPSEGMLGSIKSMRAAADLLGQTDLIMVMLKSDAESMTPRIEKLFQKWGIKLHTVDWDVPPDMKHHPKTDWCGHQDLIRLHVLGLEGYDAVAYFDGDCEFQGDITPMMRCAASGKFLSTSGGMGEALNVGFFATRPDRRLVQAAVFFARENAYDHDTGWGGAGWAPNGGYYVGGECGQGFFYTLFYRKSEGSRRALQSVGLWESFQSAQLDRCIWNYQTDSSCVEDLDCRHVRVHHKPTRERGSERECDKLKFRKRREKLLLQQYASRPPPSEQELRWAKEGHLLKHSAGLCLRPVEEGETTLMLLSCAFPPEDNFRIVPQGSKTEFVLLKQNGKCAHSEGDEDPEMMPKEPKVAFPVSCEMAAAKFRKLPSKAVPGGFLLRHETGSCIHPYEGQEDPRPNTDLILHSDCNQDRKALTFIEDA</sequence>
<evidence type="ECO:0000313" key="2">
    <source>
        <dbReference type="Proteomes" id="UP001178507"/>
    </source>
</evidence>
<proteinExistence type="predicted"/>
<dbReference type="EMBL" id="CAUJNA010000601">
    <property type="protein sequence ID" value="CAJ1379135.1"/>
    <property type="molecule type" value="Genomic_DNA"/>
</dbReference>
<protein>
    <submittedName>
        <fullName evidence="1">Uncharacterized protein</fullName>
    </submittedName>
</protein>
<dbReference type="Proteomes" id="UP001178507">
    <property type="component" value="Unassembled WGS sequence"/>
</dbReference>
<name>A0AA36I2I6_9DINO</name>
<dbReference type="InterPro" id="IPR029044">
    <property type="entry name" value="Nucleotide-diphossugar_trans"/>
</dbReference>
<comment type="caution">
    <text evidence="1">The sequence shown here is derived from an EMBL/GenBank/DDBJ whole genome shotgun (WGS) entry which is preliminary data.</text>
</comment>
<dbReference type="Gene3D" id="3.90.550.10">
    <property type="entry name" value="Spore Coat Polysaccharide Biosynthesis Protein SpsA, Chain A"/>
    <property type="match status" value="1"/>
</dbReference>
<evidence type="ECO:0000313" key="1">
    <source>
        <dbReference type="EMBL" id="CAJ1379135.1"/>
    </source>
</evidence>
<dbReference type="Gene3D" id="2.80.10.50">
    <property type="match status" value="1"/>
</dbReference>
<accession>A0AA36I2I6</accession>
<reference evidence="1" key="1">
    <citation type="submission" date="2023-08" db="EMBL/GenBank/DDBJ databases">
        <authorList>
            <person name="Chen Y."/>
            <person name="Shah S."/>
            <person name="Dougan E. K."/>
            <person name="Thang M."/>
            <person name="Chan C."/>
        </authorList>
    </citation>
    <scope>NUCLEOTIDE SEQUENCE</scope>
</reference>
<gene>
    <name evidence="1" type="ORF">EVOR1521_LOCUS7468</name>
</gene>
<feature type="non-terminal residue" evidence="1">
    <location>
        <position position="578"/>
    </location>
</feature>
<keyword evidence="2" id="KW-1185">Reference proteome</keyword>
<organism evidence="1 2">
    <name type="scientific">Effrenium voratum</name>
    <dbReference type="NCBI Taxonomy" id="2562239"/>
    <lineage>
        <taxon>Eukaryota</taxon>
        <taxon>Sar</taxon>
        <taxon>Alveolata</taxon>
        <taxon>Dinophyceae</taxon>
        <taxon>Suessiales</taxon>
        <taxon>Symbiodiniaceae</taxon>
        <taxon>Effrenium</taxon>
    </lineage>
</organism>
<dbReference type="AlphaFoldDB" id="A0AA36I2I6"/>